<evidence type="ECO:0000313" key="2">
    <source>
        <dbReference type="EMBL" id="KRL86031.1"/>
    </source>
</evidence>
<dbReference type="EMBL" id="AZFJ01000049">
    <property type="protein sequence ID" value="KRL86031.1"/>
    <property type="molecule type" value="Genomic_DNA"/>
</dbReference>
<sequence length="266" mass="28386">MHPEIGSVIRTTRDAHGQSVDELAAGICPPDQLSAIEAGAVVPNIATIIGVSQRLGVRLNHFALAEQYPVGRSQRHNTQLASSLADGDYLAVKRLLNSPDYADANMNDAQAQAYYFYLGVADLMVDANLDGARYNLHMAINVNPQRSSLTALCYAYTALVAGQGRKVAAVTAATAAAMKVVHTLPFSANVNATNYLCALAYFYAHDAVHAAQFAVAGLRAAAAHHDRTLVLHAYSLLAQLVRNTASNPHDLIALGGVTDWTTIMDF</sequence>
<dbReference type="InterPro" id="IPR010982">
    <property type="entry name" value="Lambda_DNA-bd_dom_sf"/>
</dbReference>
<dbReference type="GO" id="GO:0003677">
    <property type="term" value="F:DNA binding"/>
    <property type="evidence" value="ECO:0007669"/>
    <property type="project" value="InterPro"/>
</dbReference>
<dbReference type="PATRIC" id="fig|1423783.4.peg.1481"/>
<accession>A0A0R1TXS5</accession>
<dbReference type="AlphaFoldDB" id="A0A0R1TXS5"/>
<dbReference type="CDD" id="cd00093">
    <property type="entry name" value="HTH_XRE"/>
    <property type="match status" value="1"/>
</dbReference>
<dbReference type="InterPro" id="IPR011990">
    <property type="entry name" value="TPR-like_helical_dom_sf"/>
</dbReference>
<dbReference type="RefSeq" id="WP_054650212.1">
    <property type="nucleotide sequence ID" value="NZ_AZFJ01000049.1"/>
</dbReference>
<dbReference type="OrthoDB" id="2279387at2"/>
<reference evidence="2 3" key="1">
    <citation type="journal article" date="2015" name="Genome Announc.">
        <title>Expanding the biotechnology potential of lactobacilli through comparative genomics of 213 strains and associated genera.</title>
        <authorList>
            <person name="Sun Z."/>
            <person name="Harris H.M."/>
            <person name="McCann A."/>
            <person name="Guo C."/>
            <person name="Argimon S."/>
            <person name="Zhang W."/>
            <person name="Yang X."/>
            <person name="Jeffery I.B."/>
            <person name="Cooney J.C."/>
            <person name="Kagawa T.F."/>
            <person name="Liu W."/>
            <person name="Song Y."/>
            <person name="Salvetti E."/>
            <person name="Wrobel A."/>
            <person name="Rasinkangas P."/>
            <person name="Parkhill J."/>
            <person name="Rea M.C."/>
            <person name="O'Sullivan O."/>
            <person name="Ritari J."/>
            <person name="Douillard F.P."/>
            <person name="Paul Ross R."/>
            <person name="Yang R."/>
            <person name="Briner A.E."/>
            <person name="Felis G.E."/>
            <person name="de Vos W.M."/>
            <person name="Barrangou R."/>
            <person name="Klaenhammer T.R."/>
            <person name="Caufield P.W."/>
            <person name="Cui Y."/>
            <person name="Zhang H."/>
            <person name="O'Toole P.W."/>
        </authorList>
    </citation>
    <scope>NUCLEOTIDE SEQUENCE [LARGE SCALE GENOMIC DNA]</scope>
    <source>
        <strain evidence="2 3">DSM 15945</strain>
    </source>
</reference>
<dbReference type="SUPFAM" id="SSF47413">
    <property type="entry name" value="lambda repressor-like DNA-binding domains"/>
    <property type="match status" value="1"/>
</dbReference>
<dbReference type="SMART" id="SM00530">
    <property type="entry name" value="HTH_XRE"/>
    <property type="match status" value="1"/>
</dbReference>
<keyword evidence="3" id="KW-1185">Reference proteome</keyword>
<organism evidence="2 3">
    <name type="scientific">Lacticaseibacillus pantheris DSM 15945 = JCM 12539 = NBRC 106106</name>
    <dbReference type="NCBI Taxonomy" id="1423783"/>
    <lineage>
        <taxon>Bacteria</taxon>
        <taxon>Bacillati</taxon>
        <taxon>Bacillota</taxon>
        <taxon>Bacilli</taxon>
        <taxon>Lactobacillales</taxon>
        <taxon>Lactobacillaceae</taxon>
        <taxon>Lacticaseibacillus</taxon>
    </lineage>
</organism>
<gene>
    <name evidence="2" type="ORF">FC50_GL001439</name>
</gene>
<dbReference type="Gene3D" id="1.25.40.10">
    <property type="entry name" value="Tetratricopeptide repeat domain"/>
    <property type="match status" value="1"/>
</dbReference>
<feature type="domain" description="HTH cro/C1-type" evidence="1">
    <location>
        <begin position="9"/>
        <end position="62"/>
    </location>
</feature>
<dbReference type="InterPro" id="IPR001387">
    <property type="entry name" value="Cro/C1-type_HTH"/>
</dbReference>
<dbReference type="PROSITE" id="PS50943">
    <property type="entry name" value="HTH_CROC1"/>
    <property type="match status" value="1"/>
</dbReference>
<comment type="caution">
    <text evidence="2">The sequence shown here is derived from an EMBL/GenBank/DDBJ whole genome shotgun (WGS) entry which is preliminary data.</text>
</comment>
<name>A0A0R1TXS5_9LACO</name>
<evidence type="ECO:0000313" key="3">
    <source>
        <dbReference type="Proteomes" id="UP000051922"/>
    </source>
</evidence>
<dbReference type="Proteomes" id="UP000051922">
    <property type="component" value="Unassembled WGS sequence"/>
</dbReference>
<proteinExistence type="predicted"/>
<protein>
    <recommendedName>
        <fullName evidence="1">HTH cro/C1-type domain-containing protein</fullName>
    </recommendedName>
</protein>
<dbReference type="STRING" id="1423783.FC50_GL001439"/>
<evidence type="ECO:0000259" key="1">
    <source>
        <dbReference type="PROSITE" id="PS50943"/>
    </source>
</evidence>